<keyword evidence="4" id="KW-1185">Reference proteome</keyword>
<dbReference type="OrthoDB" id="72441at2759"/>
<dbReference type="Proteomes" id="UP000193685">
    <property type="component" value="Unassembled WGS sequence"/>
</dbReference>
<proteinExistence type="predicted"/>
<sequence>MHIPGFGPRQVIEEDRHVIGLEDRLCNATPTEQPQAAHLGLQNSPVGLSAYLSEDTVIDLLCENQRGAFLCGSPMFSSMGLWITDPHAWTTPHGRYTPFNILNATLPDPSWEWTWPRWFVDMSGDVDENGWMYNINFTRHHWHGHHLWYHSFVRRRRWLRKRRKKQGGHVHRRVDETATGYTATVRSAGYETQQGASIMQHLAQIEQEVTVLSNLGDFYTQLRGCRLDREKLEAVDQYLHQGQDLYALAGEVKTILRFMIFQDSRRQLLALLSQHCQELEKEHAVQHEEQAAAADDHDSRHACVADAVDVAELLIAKLDYWSDRQILTRIEEDAELDRIMAVKLDEQAKKRKPPDLDALHVAEDRAENNEVDA</sequence>
<gene>
    <name evidence="3" type="ORF">BCR37DRAFT_158626</name>
</gene>
<dbReference type="RefSeq" id="XP_040722849.1">
    <property type="nucleotide sequence ID" value="XM_040866151.1"/>
</dbReference>
<evidence type="ECO:0000313" key="3">
    <source>
        <dbReference type="EMBL" id="ORY77009.1"/>
    </source>
</evidence>
<protein>
    <recommendedName>
        <fullName evidence="2">Peroxin/Ferlin domain-containing protein</fullName>
    </recommendedName>
</protein>
<dbReference type="EMBL" id="MCFI01000021">
    <property type="protein sequence ID" value="ORY77009.1"/>
    <property type="molecule type" value="Genomic_DNA"/>
</dbReference>
<dbReference type="GeneID" id="63782750"/>
<name>A0A1Y2EZI4_PROLT</name>
<dbReference type="AlphaFoldDB" id="A0A1Y2EZI4"/>
<dbReference type="GO" id="GO:0016020">
    <property type="term" value="C:membrane"/>
    <property type="evidence" value="ECO:0007669"/>
    <property type="project" value="InterPro"/>
</dbReference>
<dbReference type="InterPro" id="IPR051513">
    <property type="entry name" value="Tectonin_beta-prop"/>
</dbReference>
<evidence type="ECO:0000256" key="1">
    <source>
        <dbReference type="SAM" id="MobiDB-lite"/>
    </source>
</evidence>
<evidence type="ECO:0000259" key="2">
    <source>
        <dbReference type="SMART" id="SM00694"/>
    </source>
</evidence>
<dbReference type="PANTHER" id="PTHR23250">
    <property type="entry name" value="DYSFERLIN-RELATED"/>
    <property type="match status" value="1"/>
</dbReference>
<feature type="region of interest" description="Disordered" evidence="1">
    <location>
        <begin position="347"/>
        <end position="373"/>
    </location>
</feature>
<reference evidence="3 4" key="1">
    <citation type="submission" date="2016-07" db="EMBL/GenBank/DDBJ databases">
        <title>Pervasive Adenine N6-methylation of Active Genes in Fungi.</title>
        <authorList>
            <consortium name="DOE Joint Genome Institute"/>
            <person name="Mondo S.J."/>
            <person name="Dannebaum R.O."/>
            <person name="Kuo R.C."/>
            <person name="Labutti K."/>
            <person name="Haridas S."/>
            <person name="Kuo A."/>
            <person name="Salamov A."/>
            <person name="Ahrendt S.R."/>
            <person name="Lipzen A."/>
            <person name="Sullivan W."/>
            <person name="Andreopoulos W.B."/>
            <person name="Clum A."/>
            <person name="Lindquist E."/>
            <person name="Daum C."/>
            <person name="Ramamoorthy G.K."/>
            <person name="Gryganskyi A."/>
            <person name="Culley D."/>
            <person name="Magnuson J.K."/>
            <person name="James T.Y."/>
            <person name="O'Malley M.A."/>
            <person name="Stajich J.E."/>
            <person name="Spatafora J.W."/>
            <person name="Visel A."/>
            <person name="Grigoriev I.V."/>
        </authorList>
    </citation>
    <scope>NUCLEOTIDE SEQUENCE [LARGE SCALE GENOMIC DNA]</scope>
    <source>
        <strain evidence="3 4">12-1054</strain>
    </source>
</reference>
<evidence type="ECO:0000313" key="4">
    <source>
        <dbReference type="Proteomes" id="UP000193685"/>
    </source>
</evidence>
<dbReference type="SMART" id="SM00694">
    <property type="entry name" value="DysFC"/>
    <property type="match status" value="1"/>
</dbReference>
<dbReference type="PANTHER" id="PTHR23250:SF1">
    <property type="entry name" value="TECTONIN BETA-PROPELLER REPEAT-CONTAINING PROTEIN 1"/>
    <property type="match status" value="1"/>
</dbReference>
<dbReference type="InterPro" id="IPR006614">
    <property type="entry name" value="Peroxin/Ferlin"/>
</dbReference>
<organism evidence="3 4">
    <name type="scientific">Protomyces lactucae-debilis</name>
    <dbReference type="NCBI Taxonomy" id="2754530"/>
    <lineage>
        <taxon>Eukaryota</taxon>
        <taxon>Fungi</taxon>
        <taxon>Dikarya</taxon>
        <taxon>Ascomycota</taxon>
        <taxon>Taphrinomycotina</taxon>
        <taxon>Taphrinomycetes</taxon>
        <taxon>Taphrinales</taxon>
        <taxon>Protomycetaceae</taxon>
        <taxon>Protomyces</taxon>
    </lineage>
</organism>
<dbReference type="STRING" id="56484.A0A1Y2EZI4"/>
<dbReference type="OMA" id="KDENNEC"/>
<comment type="caution">
    <text evidence="3">The sequence shown here is derived from an EMBL/GenBank/DDBJ whole genome shotgun (WGS) entry which is preliminary data.</text>
</comment>
<feature type="domain" description="Peroxin/Ferlin" evidence="2">
    <location>
        <begin position="130"/>
        <end position="165"/>
    </location>
</feature>
<accession>A0A1Y2EZI4</accession>